<dbReference type="EMBL" id="CP034170">
    <property type="protein sequence ID" value="AZI58016.1"/>
    <property type="molecule type" value="Genomic_DNA"/>
</dbReference>
<accession>A0A3G8ZVH9</accession>
<keyword evidence="3" id="KW-1185">Reference proteome</keyword>
<evidence type="ECO:0000313" key="2">
    <source>
        <dbReference type="EMBL" id="AZI58016.1"/>
    </source>
</evidence>
<protein>
    <submittedName>
        <fullName evidence="2">DUF4255 domain-containing protein</fullName>
    </submittedName>
</protein>
<dbReference type="InterPro" id="IPR025351">
    <property type="entry name" value="Pvc16_N"/>
</dbReference>
<dbReference type="Proteomes" id="UP000268084">
    <property type="component" value="Chromosome"/>
</dbReference>
<dbReference type="OrthoDB" id="5514409at2"/>
<feature type="domain" description="Pvc16 N-terminal" evidence="1">
    <location>
        <begin position="7"/>
        <end position="161"/>
    </location>
</feature>
<dbReference type="AlphaFoldDB" id="A0A3G8ZVH9"/>
<reference evidence="2 3" key="1">
    <citation type="submission" date="2018-11" db="EMBL/GenBank/DDBJ databases">
        <authorList>
            <person name="Da X."/>
        </authorList>
    </citation>
    <scope>NUCLEOTIDE SEQUENCE [LARGE SCALE GENOMIC DNA]</scope>
    <source>
        <strain evidence="2 3">S14-144</strain>
    </source>
</reference>
<dbReference type="Pfam" id="PF14065">
    <property type="entry name" value="Pvc16_N"/>
    <property type="match status" value="1"/>
</dbReference>
<name>A0A3G8ZVH9_9ACTN</name>
<dbReference type="KEGG" id="nak:EH165_07540"/>
<proteinExistence type="predicted"/>
<reference evidence="2 3" key="2">
    <citation type="submission" date="2018-12" db="EMBL/GenBank/DDBJ databases">
        <title>Nakamurella antarcticus sp. nov., isolated from Antarctica South Shetland Islands soil.</title>
        <authorList>
            <person name="Peng F."/>
        </authorList>
    </citation>
    <scope>NUCLEOTIDE SEQUENCE [LARGE SCALE GENOMIC DNA]</scope>
    <source>
        <strain evidence="2 3">S14-144</strain>
    </source>
</reference>
<gene>
    <name evidence="2" type="ORF">EH165_07540</name>
</gene>
<organism evidence="2 3">
    <name type="scientific">Nakamurella antarctica</name>
    <dbReference type="NCBI Taxonomy" id="1902245"/>
    <lineage>
        <taxon>Bacteria</taxon>
        <taxon>Bacillati</taxon>
        <taxon>Actinomycetota</taxon>
        <taxon>Actinomycetes</taxon>
        <taxon>Nakamurellales</taxon>
        <taxon>Nakamurellaceae</taxon>
        <taxon>Nakamurella</taxon>
    </lineage>
</organism>
<evidence type="ECO:0000313" key="3">
    <source>
        <dbReference type="Proteomes" id="UP000268084"/>
    </source>
</evidence>
<sequence>MIIPTLDSGLEALVRHELALSESVGDVSFDAPSGTWSAQLNRITVNLFLFGIGRSPQPPRPAIERPGPDGRIERRPQLPMLQVHYLVSAWAGTVQDEHQLIGDLLTCFILNQVLPAQHLPAQVAAGIQLAVAPHDNNRAKDVWSTVGGHIKPSFELIVTTAIDALPFADLPTSVARIQAMVAPVPDLAS</sequence>
<dbReference type="RefSeq" id="WP_124798926.1">
    <property type="nucleotide sequence ID" value="NZ_CP034170.1"/>
</dbReference>
<evidence type="ECO:0000259" key="1">
    <source>
        <dbReference type="Pfam" id="PF14065"/>
    </source>
</evidence>